<evidence type="ECO:0000256" key="1">
    <source>
        <dbReference type="ARBA" id="ARBA00004429"/>
    </source>
</evidence>
<dbReference type="GO" id="GO:0005886">
    <property type="term" value="C:plasma membrane"/>
    <property type="evidence" value="ECO:0007669"/>
    <property type="project" value="UniProtKB-SubCell"/>
</dbReference>
<proteinExistence type="inferred from homology"/>
<dbReference type="STRING" id="1796497.GCE9029_00541"/>
<dbReference type="InterPro" id="IPR006507">
    <property type="entry name" value="UPF0283"/>
</dbReference>
<reference evidence="11" key="1">
    <citation type="submission" date="2016-02" db="EMBL/GenBank/DDBJ databases">
        <authorList>
            <person name="Rodrigo-Torres Lidia"/>
            <person name="Arahal R.David."/>
        </authorList>
    </citation>
    <scope>NUCLEOTIDE SEQUENCE [LARGE SCALE GENOMIC DNA]</scope>
    <source>
        <strain evidence="11">CECT 9029</strain>
    </source>
</reference>
<evidence type="ECO:0000256" key="9">
    <source>
        <dbReference type="SAM" id="Phobius"/>
    </source>
</evidence>
<dbReference type="PANTHER" id="PTHR39342:SF1">
    <property type="entry name" value="UPF0283 MEMBRANE PROTEIN YCJF"/>
    <property type="match status" value="1"/>
</dbReference>
<gene>
    <name evidence="10" type="ORF">GCE9029_00541</name>
</gene>
<name>A0A128EVJ5_9GAMM</name>
<comment type="subcellular location">
    <subcellularLocation>
        <location evidence="1">Cell inner membrane</location>
        <topology evidence="1">Multi-pass membrane protein</topology>
    </subcellularLocation>
</comment>
<dbReference type="PANTHER" id="PTHR39342">
    <property type="entry name" value="UPF0283 MEMBRANE PROTEIN YCJF"/>
    <property type="match status" value="1"/>
</dbReference>
<evidence type="ECO:0000256" key="7">
    <source>
        <dbReference type="ARBA" id="ARBA00023136"/>
    </source>
</evidence>
<keyword evidence="11" id="KW-1185">Reference proteome</keyword>
<keyword evidence="3" id="KW-1003">Cell membrane</keyword>
<comment type="similarity">
    <text evidence="2">Belongs to the UPF0283 family.</text>
</comment>
<dbReference type="OrthoDB" id="958025at2"/>
<feature type="transmembrane region" description="Helical" evidence="9">
    <location>
        <begin position="93"/>
        <end position="114"/>
    </location>
</feature>
<keyword evidence="7 9" id="KW-0472">Membrane</keyword>
<keyword evidence="4" id="KW-0997">Cell inner membrane</keyword>
<sequence length="337" mass="36867">MNDYKKAVVFDEPEKQQDESPELTLQRQFEQDNTSFAVTSVEEESDAEKALEATLISPRKKRWGLRALAAAGIGLVCWQTVDSVWTAVQSGDWLTVGWSGFVAGIAVMGLGALGREFLALRRLKGRQDEREEVTAIMAAEGIGKAKGVCEKLSKQSGVELTAGYDKWQTSLAATHNDREVFELYDQMVVTEQDVRAKKMVTKYASEAAVMVALSPLAIADMLLVAWRNFRLLEQISTVYGVKLGYWSRIRLLKLVLANMAFAGASEAITDIGTDLLSVDIAGKLSARAAQGLGVGLLTARLGYKAMSVMRPLPYIGTNAPKLSDMRKQLLTKLTPGN</sequence>
<feature type="transmembrane region" description="Helical" evidence="9">
    <location>
        <begin position="63"/>
        <end position="81"/>
    </location>
</feature>
<dbReference type="InterPro" id="IPR021147">
    <property type="entry name" value="DUF697"/>
</dbReference>
<feature type="region of interest" description="Disordered" evidence="8">
    <location>
        <begin position="1"/>
        <end position="26"/>
    </location>
</feature>
<dbReference type="AlphaFoldDB" id="A0A128EVJ5"/>
<evidence type="ECO:0000256" key="3">
    <source>
        <dbReference type="ARBA" id="ARBA00022475"/>
    </source>
</evidence>
<dbReference type="RefSeq" id="WP_062660908.1">
    <property type="nucleotide sequence ID" value="NZ_FIZX01000001.1"/>
</dbReference>
<evidence type="ECO:0000313" key="10">
    <source>
        <dbReference type="EMBL" id="CZF77986.1"/>
    </source>
</evidence>
<accession>A0A128EVJ5</accession>
<evidence type="ECO:0000256" key="8">
    <source>
        <dbReference type="SAM" id="MobiDB-lite"/>
    </source>
</evidence>
<dbReference type="Proteomes" id="UP000071641">
    <property type="component" value="Unassembled WGS sequence"/>
</dbReference>
<dbReference type="Pfam" id="PF05128">
    <property type="entry name" value="DUF697"/>
    <property type="match status" value="1"/>
</dbReference>
<keyword evidence="5 9" id="KW-0812">Transmembrane</keyword>
<organism evidence="10 11">
    <name type="scientific">Grimontia celer</name>
    <dbReference type="NCBI Taxonomy" id="1796497"/>
    <lineage>
        <taxon>Bacteria</taxon>
        <taxon>Pseudomonadati</taxon>
        <taxon>Pseudomonadota</taxon>
        <taxon>Gammaproteobacteria</taxon>
        <taxon>Vibrionales</taxon>
        <taxon>Vibrionaceae</taxon>
        <taxon>Grimontia</taxon>
    </lineage>
</organism>
<keyword evidence="6 9" id="KW-1133">Transmembrane helix</keyword>
<dbReference type="NCBIfam" id="TIGR01620">
    <property type="entry name" value="hyp_HI0043"/>
    <property type="match status" value="1"/>
</dbReference>
<evidence type="ECO:0000256" key="6">
    <source>
        <dbReference type="ARBA" id="ARBA00022989"/>
    </source>
</evidence>
<evidence type="ECO:0000256" key="5">
    <source>
        <dbReference type="ARBA" id="ARBA00022692"/>
    </source>
</evidence>
<evidence type="ECO:0000313" key="11">
    <source>
        <dbReference type="Proteomes" id="UP000071641"/>
    </source>
</evidence>
<protein>
    <submittedName>
        <fullName evidence="10">Uncharacterized protein</fullName>
    </submittedName>
</protein>
<feature type="transmembrane region" description="Helical" evidence="9">
    <location>
        <begin position="207"/>
        <end position="226"/>
    </location>
</feature>
<dbReference type="EMBL" id="FIZX01000001">
    <property type="protein sequence ID" value="CZF77986.1"/>
    <property type="molecule type" value="Genomic_DNA"/>
</dbReference>
<evidence type="ECO:0000256" key="2">
    <source>
        <dbReference type="ARBA" id="ARBA00008255"/>
    </source>
</evidence>
<evidence type="ECO:0000256" key="4">
    <source>
        <dbReference type="ARBA" id="ARBA00022519"/>
    </source>
</evidence>
<feature type="compositionally biased region" description="Basic and acidic residues" evidence="8">
    <location>
        <begin position="1"/>
        <end position="18"/>
    </location>
</feature>